<name>A0A7T5R2Y5_9BACT</name>
<proteinExistence type="predicted"/>
<dbReference type="EMBL" id="CP066681">
    <property type="protein sequence ID" value="QQG36557.1"/>
    <property type="molecule type" value="Genomic_DNA"/>
</dbReference>
<reference evidence="1 2" key="1">
    <citation type="submission" date="2020-07" db="EMBL/GenBank/DDBJ databases">
        <title>Huge and variable diversity of episymbiotic CPR bacteria and DPANN archaea in groundwater ecosystems.</title>
        <authorList>
            <person name="He C.Y."/>
            <person name="Keren R."/>
            <person name="Whittaker M."/>
            <person name="Farag I.F."/>
            <person name="Doudna J."/>
            <person name="Cate J.H.D."/>
            <person name="Banfield J.F."/>
        </authorList>
    </citation>
    <scope>NUCLEOTIDE SEQUENCE [LARGE SCALE GENOMIC DNA]</scope>
    <source>
        <strain evidence="1">NC_groundwater_70_Ag_B-0.1um_54_66</strain>
    </source>
</reference>
<evidence type="ECO:0000313" key="2">
    <source>
        <dbReference type="Proteomes" id="UP000595362"/>
    </source>
</evidence>
<dbReference type="AlphaFoldDB" id="A0A7T5R2Y5"/>
<evidence type="ECO:0000313" key="1">
    <source>
        <dbReference type="EMBL" id="QQG36557.1"/>
    </source>
</evidence>
<organism evidence="1 2">
    <name type="scientific">Micavibrio aeruginosavorus</name>
    <dbReference type="NCBI Taxonomy" id="349221"/>
    <lineage>
        <taxon>Bacteria</taxon>
        <taxon>Pseudomonadati</taxon>
        <taxon>Bdellovibrionota</taxon>
        <taxon>Bdellovibrionia</taxon>
        <taxon>Bdellovibrionales</taxon>
        <taxon>Pseudobdellovibrionaceae</taxon>
        <taxon>Micavibrio</taxon>
    </lineage>
</organism>
<sequence>MVAQVNKQFQAVNTPEVRVATLVATLEELGRGASVGVNYYRGSDEARLRFSDFALQQQCRHILLTPQELADVASYVQGRQDPANKALLRLLDDAIKALSRANDYINECERTSLANTEPAPAATKPALVLQG</sequence>
<accession>A0A7T5R2Y5</accession>
<dbReference type="Proteomes" id="UP000595362">
    <property type="component" value="Chromosome"/>
</dbReference>
<gene>
    <name evidence="1" type="ORF">HYS17_01855</name>
</gene>
<protein>
    <submittedName>
        <fullName evidence="1">Uncharacterized protein</fullName>
    </submittedName>
</protein>